<dbReference type="SUPFAM" id="SSF46955">
    <property type="entry name" value="Putative DNA-binding domain"/>
    <property type="match status" value="1"/>
</dbReference>
<keyword evidence="4" id="KW-1185">Reference proteome</keyword>
<dbReference type="GO" id="GO:0003677">
    <property type="term" value="F:DNA binding"/>
    <property type="evidence" value="ECO:0007669"/>
    <property type="project" value="UniProtKB-KW"/>
</dbReference>
<dbReference type="SUPFAM" id="SSF55136">
    <property type="entry name" value="Probable bacterial effector-binding domain"/>
    <property type="match status" value="1"/>
</dbReference>
<proteinExistence type="predicted"/>
<dbReference type="SMART" id="SM00422">
    <property type="entry name" value="HTH_MERR"/>
    <property type="match status" value="1"/>
</dbReference>
<dbReference type="InterPro" id="IPR029442">
    <property type="entry name" value="GyrI-like"/>
</dbReference>
<dbReference type="InterPro" id="IPR047057">
    <property type="entry name" value="MerR_fam"/>
</dbReference>
<dbReference type="CDD" id="cd01107">
    <property type="entry name" value="HTH_BmrR"/>
    <property type="match status" value="1"/>
</dbReference>
<dbReference type="InterPro" id="IPR000551">
    <property type="entry name" value="MerR-type_HTH_dom"/>
</dbReference>
<dbReference type="Pfam" id="PF13411">
    <property type="entry name" value="MerR_1"/>
    <property type="match status" value="1"/>
</dbReference>
<keyword evidence="1" id="KW-0238">DNA-binding</keyword>
<dbReference type="PROSITE" id="PS50937">
    <property type="entry name" value="HTH_MERR_2"/>
    <property type="match status" value="1"/>
</dbReference>
<gene>
    <name evidence="3" type="ORF">DNH61_25575</name>
</gene>
<dbReference type="InterPro" id="IPR011256">
    <property type="entry name" value="Reg_factor_effector_dom_sf"/>
</dbReference>
<dbReference type="Pfam" id="PF06445">
    <property type="entry name" value="GyrI-like"/>
    <property type="match status" value="1"/>
</dbReference>
<dbReference type="PANTHER" id="PTHR30204">
    <property type="entry name" value="REDOX-CYCLING DRUG-SENSING TRANSCRIPTIONAL ACTIVATOR SOXR"/>
    <property type="match status" value="1"/>
</dbReference>
<feature type="domain" description="HTH merR-type" evidence="2">
    <location>
        <begin position="1"/>
        <end position="71"/>
    </location>
</feature>
<evidence type="ECO:0000313" key="3">
    <source>
        <dbReference type="EMBL" id="PZD92972.1"/>
    </source>
</evidence>
<dbReference type="AlphaFoldDB" id="A0A2W1LD45"/>
<evidence type="ECO:0000259" key="2">
    <source>
        <dbReference type="PROSITE" id="PS50937"/>
    </source>
</evidence>
<dbReference type="InterPro" id="IPR010499">
    <property type="entry name" value="AraC_E-bd"/>
</dbReference>
<evidence type="ECO:0000313" key="4">
    <source>
        <dbReference type="Proteomes" id="UP000249522"/>
    </source>
</evidence>
<comment type="caution">
    <text evidence="3">The sequence shown here is derived from an EMBL/GenBank/DDBJ whole genome shotgun (WGS) entry which is preliminary data.</text>
</comment>
<evidence type="ECO:0000256" key="1">
    <source>
        <dbReference type="ARBA" id="ARBA00023125"/>
    </source>
</evidence>
<dbReference type="RefSeq" id="WP_111149797.1">
    <property type="nucleotide sequence ID" value="NZ_QKRB01000062.1"/>
</dbReference>
<organism evidence="3 4">
    <name type="scientific">Paenibacillus sambharensis</name>
    <dbReference type="NCBI Taxonomy" id="1803190"/>
    <lineage>
        <taxon>Bacteria</taxon>
        <taxon>Bacillati</taxon>
        <taxon>Bacillota</taxon>
        <taxon>Bacilli</taxon>
        <taxon>Bacillales</taxon>
        <taxon>Paenibacillaceae</taxon>
        <taxon>Paenibacillus</taxon>
    </lineage>
</organism>
<dbReference type="InterPro" id="IPR009061">
    <property type="entry name" value="DNA-bd_dom_put_sf"/>
</dbReference>
<dbReference type="OrthoDB" id="9773308at2"/>
<reference evidence="3 4" key="1">
    <citation type="submission" date="2018-06" db="EMBL/GenBank/DDBJ databases">
        <title>Paenibacillus imtechensis sp. nov.</title>
        <authorList>
            <person name="Pinnaka A.K."/>
            <person name="Singh H."/>
            <person name="Kaur M."/>
        </authorList>
    </citation>
    <scope>NUCLEOTIDE SEQUENCE [LARGE SCALE GENOMIC DNA]</scope>
    <source>
        <strain evidence="3 4">SMB1</strain>
    </source>
</reference>
<accession>A0A2W1LD45</accession>
<protein>
    <submittedName>
        <fullName evidence="3">MerR family transcriptional regulator</fullName>
    </submittedName>
</protein>
<dbReference type="SMART" id="SM00871">
    <property type="entry name" value="AraC_E_bind"/>
    <property type="match status" value="1"/>
</dbReference>
<dbReference type="Proteomes" id="UP000249522">
    <property type="component" value="Unassembled WGS sequence"/>
</dbReference>
<name>A0A2W1LD45_9BACL</name>
<sequence length="274" mass="31179">MYKIGVFSQMNKVTVKTLRHYDEIGLLKPAYVEQSTGYRYYCADQLQRLHTILGLKQIGFSLPEISYWLSSEGMGEEQMRRALADKKAQVTAFIAEEQGKLRLIEHQLQRLNKEVSSMAHVIVKALPEVIVASMRTTIKDSSAYFAIFPEMGASMEKQNVKCAVPAYCFTLYHDGEYKEQDIDVEICEAVTEFGTDTDTLTFKRIDAVDTAACLLHKGPYTTIGRSYADIMKWIADNGYEICGLPRESYIDGIWNKSDPEEWLTEIQLPVAARR</sequence>
<dbReference type="EMBL" id="QKRB01000062">
    <property type="protein sequence ID" value="PZD92972.1"/>
    <property type="molecule type" value="Genomic_DNA"/>
</dbReference>
<dbReference type="Gene3D" id="1.10.1660.10">
    <property type="match status" value="1"/>
</dbReference>
<dbReference type="Gene3D" id="3.20.80.10">
    <property type="entry name" value="Regulatory factor, effector binding domain"/>
    <property type="match status" value="1"/>
</dbReference>
<dbReference type="GO" id="GO:0003700">
    <property type="term" value="F:DNA-binding transcription factor activity"/>
    <property type="evidence" value="ECO:0007669"/>
    <property type="project" value="InterPro"/>
</dbReference>
<dbReference type="PANTHER" id="PTHR30204:SF97">
    <property type="entry name" value="MERR FAMILY REGULATORY PROTEIN"/>
    <property type="match status" value="1"/>
</dbReference>